<dbReference type="RefSeq" id="WP_066350806.1">
    <property type="nucleotide sequence ID" value="NZ_LOED01000001.1"/>
</dbReference>
<evidence type="ECO:0000313" key="1">
    <source>
        <dbReference type="EMBL" id="KXG78792.1"/>
    </source>
</evidence>
<dbReference type="Gene3D" id="1.10.1220.10">
    <property type="entry name" value="Met repressor-like"/>
    <property type="match status" value="1"/>
</dbReference>
<dbReference type="InParanoid" id="A0A140LE17"/>
<evidence type="ECO:0000313" key="2">
    <source>
        <dbReference type="Proteomes" id="UP000070427"/>
    </source>
</evidence>
<dbReference type="InterPro" id="IPR013321">
    <property type="entry name" value="Arc_rbn_hlx_hlx"/>
</dbReference>
<dbReference type="EMBL" id="LOED01000001">
    <property type="protein sequence ID" value="KXG78792.1"/>
    <property type="molecule type" value="Genomic_DNA"/>
</dbReference>
<evidence type="ECO:0008006" key="3">
    <source>
        <dbReference type="Google" id="ProtNLM"/>
    </source>
</evidence>
<gene>
    <name evidence="1" type="ORF">AN618_01300</name>
</gene>
<sequence length="82" mass="9819">MPSLQVRDLPDYIYQQIIQLAEAERRSIAQETIILLEKALQLEKSNKKRRSLLFNHIIQETKDKNYKDALDPVKLIREDRER</sequence>
<dbReference type="STRING" id="520764.AN618_01300"/>
<protein>
    <recommendedName>
        <fullName evidence="3">CopG-like ribbon-helix-helix domain-containing protein</fullName>
    </recommendedName>
</protein>
<dbReference type="AlphaFoldDB" id="A0A140LE17"/>
<dbReference type="GO" id="GO:0006355">
    <property type="term" value="P:regulation of DNA-templated transcription"/>
    <property type="evidence" value="ECO:0007669"/>
    <property type="project" value="InterPro"/>
</dbReference>
<comment type="caution">
    <text evidence="1">The sequence shown here is derived from an EMBL/GenBank/DDBJ whole genome shotgun (WGS) entry which is preliminary data.</text>
</comment>
<keyword evidence="2" id="KW-1185">Reference proteome</keyword>
<reference evidence="1 2" key="1">
    <citation type="submission" date="2015-12" db="EMBL/GenBank/DDBJ databases">
        <title>Draft genome sequnece of Fervidicola ferrireducens strain Y170.</title>
        <authorList>
            <person name="Patel B.K."/>
        </authorList>
    </citation>
    <scope>NUCLEOTIDE SEQUENCE [LARGE SCALE GENOMIC DNA]</scope>
    <source>
        <strain evidence="1 2">Y170</strain>
    </source>
</reference>
<organism evidence="1 2">
    <name type="scientific">Fervidicola ferrireducens</name>
    <dbReference type="NCBI Taxonomy" id="520764"/>
    <lineage>
        <taxon>Bacteria</taxon>
        <taxon>Bacillati</taxon>
        <taxon>Bacillota</taxon>
        <taxon>Clostridia</taxon>
        <taxon>Thermosediminibacterales</taxon>
        <taxon>Thermosediminibacteraceae</taxon>
        <taxon>Fervidicola</taxon>
    </lineage>
</organism>
<dbReference type="SUPFAM" id="SSF47598">
    <property type="entry name" value="Ribbon-helix-helix"/>
    <property type="match status" value="1"/>
</dbReference>
<dbReference type="Proteomes" id="UP000070427">
    <property type="component" value="Unassembled WGS sequence"/>
</dbReference>
<proteinExistence type="predicted"/>
<name>A0A140LE17_9FIRM</name>
<dbReference type="OrthoDB" id="361773at2"/>
<dbReference type="InterPro" id="IPR010985">
    <property type="entry name" value="Ribbon_hlx_hlx"/>
</dbReference>
<accession>A0A140LE17</accession>